<evidence type="ECO:0000313" key="11">
    <source>
        <dbReference type="Proteomes" id="UP000185829"/>
    </source>
</evidence>
<dbReference type="SUPFAM" id="SSF161098">
    <property type="entry name" value="MetI-like"/>
    <property type="match status" value="1"/>
</dbReference>
<dbReference type="AlphaFoldDB" id="A0A9X8WN49"/>
<comment type="caution">
    <text evidence="10">The sequence shown here is derived from an EMBL/GenBank/DDBJ whole genome shotgun (WGS) entry which is preliminary data.</text>
</comment>
<feature type="transmembrane region" description="Helical" evidence="8">
    <location>
        <begin position="53"/>
        <end position="83"/>
    </location>
</feature>
<evidence type="ECO:0000259" key="9">
    <source>
        <dbReference type="PROSITE" id="PS50928"/>
    </source>
</evidence>
<dbReference type="PANTHER" id="PTHR42929:SF1">
    <property type="entry name" value="INNER MEMBRANE ABC TRANSPORTER PERMEASE PROTEIN YDCU-RELATED"/>
    <property type="match status" value="1"/>
</dbReference>
<evidence type="ECO:0000256" key="5">
    <source>
        <dbReference type="ARBA" id="ARBA00022692"/>
    </source>
</evidence>
<evidence type="ECO:0000256" key="2">
    <source>
        <dbReference type="ARBA" id="ARBA00007069"/>
    </source>
</evidence>
<dbReference type="GO" id="GO:0055085">
    <property type="term" value="P:transmembrane transport"/>
    <property type="evidence" value="ECO:0007669"/>
    <property type="project" value="InterPro"/>
</dbReference>
<keyword evidence="6 8" id="KW-1133">Transmembrane helix</keyword>
<dbReference type="InterPro" id="IPR035906">
    <property type="entry name" value="MetI-like_sf"/>
</dbReference>
<evidence type="ECO:0000256" key="8">
    <source>
        <dbReference type="RuleBase" id="RU363032"/>
    </source>
</evidence>
<dbReference type="CDD" id="cd06261">
    <property type="entry name" value="TM_PBP2"/>
    <property type="match status" value="1"/>
</dbReference>
<keyword evidence="5 8" id="KW-0812">Transmembrane</keyword>
<evidence type="ECO:0000313" key="10">
    <source>
        <dbReference type="EMBL" id="SIS05980.1"/>
    </source>
</evidence>
<keyword evidence="3 8" id="KW-0813">Transport</keyword>
<comment type="subcellular location">
    <subcellularLocation>
        <location evidence="1 8">Cell membrane</location>
        <topology evidence="1 8">Multi-pass membrane protein</topology>
    </subcellularLocation>
</comment>
<protein>
    <submittedName>
        <fullName evidence="10">Spermidine/putrescine transport system permease protein</fullName>
    </submittedName>
</protein>
<reference evidence="10 11" key="1">
    <citation type="submission" date="2017-01" db="EMBL/GenBank/DDBJ databases">
        <authorList>
            <person name="Varghese N."/>
            <person name="Submissions S."/>
        </authorList>
    </citation>
    <scope>NUCLEOTIDE SEQUENCE [LARGE SCALE GENOMIC DNA]</scope>
    <source>
        <strain evidence="10 11">RUG2-6</strain>
    </source>
</reference>
<dbReference type="PROSITE" id="PS50928">
    <property type="entry name" value="ABC_TM1"/>
    <property type="match status" value="1"/>
</dbReference>
<organism evidence="10 11">
    <name type="scientific">Peribacillus simplex</name>
    <dbReference type="NCBI Taxonomy" id="1478"/>
    <lineage>
        <taxon>Bacteria</taxon>
        <taxon>Bacillati</taxon>
        <taxon>Bacillota</taxon>
        <taxon>Bacilli</taxon>
        <taxon>Bacillales</taxon>
        <taxon>Bacillaceae</taxon>
        <taxon>Peribacillus</taxon>
    </lineage>
</organism>
<accession>A0A9X8WN49</accession>
<feature type="transmembrane region" description="Helical" evidence="8">
    <location>
        <begin position="242"/>
        <end position="267"/>
    </location>
</feature>
<dbReference type="PANTHER" id="PTHR42929">
    <property type="entry name" value="INNER MEMBRANE ABC TRANSPORTER PERMEASE PROTEIN YDCU-RELATED-RELATED"/>
    <property type="match status" value="1"/>
</dbReference>
<feature type="transmembrane region" description="Helical" evidence="8">
    <location>
        <begin position="187"/>
        <end position="212"/>
    </location>
</feature>
<evidence type="ECO:0000256" key="7">
    <source>
        <dbReference type="ARBA" id="ARBA00023136"/>
    </source>
</evidence>
<gene>
    <name evidence="10" type="ORF">SAMN05878482_11149</name>
</gene>
<sequence>MKKRYLYLLLFPGVLFLTIFMIIPILMTIGTTFFNENGGFSIQGYLDFFQDRYFIEILLTTLRVSLFTTIICILLGFPAAYYISKLKQRKKAIMLLLTIFPLLTSPVVRSFSWMVIIGKNGVVNKLLMGMGLIEKPLDILYTPTAIIIGLVHLFLPLIIVTLVGVMENIETDLLKAAESLGASRLAVFSKVVIPLSVPGLVIGSILVFVGSFTAYTTPALLGGKQRVISTFLYQNAITLNEWQVASIVATIMIAVTVLIISIMNGLAKKLNPKG</sequence>
<dbReference type="EMBL" id="FTMX01000011">
    <property type="protein sequence ID" value="SIS05980.1"/>
    <property type="molecule type" value="Genomic_DNA"/>
</dbReference>
<feature type="transmembrane region" description="Helical" evidence="8">
    <location>
        <begin position="7"/>
        <end position="33"/>
    </location>
</feature>
<dbReference type="InterPro" id="IPR000515">
    <property type="entry name" value="MetI-like"/>
</dbReference>
<dbReference type="GO" id="GO:0005886">
    <property type="term" value="C:plasma membrane"/>
    <property type="evidence" value="ECO:0007669"/>
    <property type="project" value="UniProtKB-SubCell"/>
</dbReference>
<feature type="transmembrane region" description="Helical" evidence="8">
    <location>
        <begin position="139"/>
        <end position="166"/>
    </location>
</feature>
<feature type="transmembrane region" description="Helical" evidence="8">
    <location>
        <begin position="95"/>
        <end position="119"/>
    </location>
</feature>
<dbReference type="Proteomes" id="UP000185829">
    <property type="component" value="Unassembled WGS sequence"/>
</dbReference>
<dbReference type="RefSeq" id="WP_076372199.1">
    <property type="nucleotide sequence ID" value="NZ_CP157082.1"/>
</dbReference>
<dbReference type="Pfam" id="PF00528">
    <property type="entry name" value="BPD_transp_1"/>
    <property type="match status" value="1"/>
</dbReference>
<keyword evidence="7 8" id="KW-0472">Membrane</keyword>
<dbReference type="Gene3D" id="1.10.3720.10">
    <property type="entry name" value="MetI-like"/>
    <property type="match status" value="1"/>
</dbReference>
<keyword evidence="4" id="KW-1003">Cell membrane</keyword>
<proteinExistence type="inferred from homology"/>
<evidence type="ECO:0000256" key="4">
    <source>
        <dbReference type="ARBA" id="ARBA00022475"/>
    </source>
</evidence>
<evidence type="ECO:0000256" key="1">
    <source>
        <dbReference type="ARBA" id="ARBA00004651"/>
    </source>
</evidence>
<comment type="similarity">
    <text evidence="2">Belongs to the binding-protein-dependent transport system permease family. CysTW subfamily.</text>
</comment>
<feature type="domain" description="ABC transmembrane type-1" evidence="9">
    <location>
        <begin position="58"/>
        <end position="263"/>
    </location>
</feature>
<name>A0A9X8WN49_9BACI</name>
<evidence type="ECO:0000256" key="6">
    <source>
        <dbReference type="ARBA" id="ARBA00022989"/>
    </source>
</evidence>
<evidence type="ECO:0000256" key="3">
    <source>
        <dbReference type="ARBA" id="ARBA00022448"/>
    </source>
</evidence>